<evidence type="ECO:0000256" key="4">
    <source>
        <dbReference type="SAM" id="Phobius"/>
    </source>
</evidence>
<keyword evidence="5" id="KW-1185">Reference proteome</keyword>
<dbReference type="PRINTS" id="PR00081">
    <property type="entry name" value="GDHRDH"/>
</dbReference>
<proteinExistence type="inferred from homology"/>
<accession>A0AAJ7TQZ6</accession>
<keyword evidence="4" id="KW-1133">Transmembrane helix</keyword>
<dbReference type="Gene3D" id="3.40.50.720">
    <property type="entry name" value="NAD(P)-binding Rossmann-like Domain"/>
    <property type="match status" value="1"/>
</dbReference>
<dbReference type="AlphaFoldDB" id="A0AAJ7TQZ6"/>
<protein>
    <submittedName>
        <fullName evidence="6">Dehydrogenase/reductase SDR family member 9 isoform X1</fullName>
    </submittedName>
</protein>
<name>A0AAJ7TQZ6_PETMA</name>
<dbReference type="GeneID" id="116948646"/>
<keyword evidence="4" id="KW-0812">Transmembrane</keyword>
<dbReference type="Proteomes" id="UP001318040">
    <property type="component" value="Chromosome 34"/>
</dbReference>
<dbReference type="FunFam" id="3.40.50.720:FF:000074">
    <property type="entry name" value="Retinol dehydrogenase type 1"/>
    <property type="match status" value="1"/>
</dbReference>
<keyword evidence="4" id="KW-0472">Membrane</keyword>
<dbReference type="InterPro" id="IPR036291">
    <property type="entry name" value="NAD(P)-bd_dom_sf"/>
</dbReference>
<dbReference type="Pfam" id="PF00106">
    <property type="entry name" value="adh_short"/>
    <property type="match status" value="1"/>
</dbReference>
<gene>
    <name evidence="6" type="primary">DHRS9</name>
</gene>
<reference evidence="6" key="1">
    <citation type="submission" date="2025-08" db="UniProtKB">
        <authorList>
            <consortium name="RefSeq"/>
        </authorList>
    </citation>
    <scope>IDENTIFICATION</scope>
    <source>
        <tissue evidence="6">Sperm</tissue>
    </source>
</reference>
<comment type="similarity">
    <text evidence="1 3">Belongs to the short-chain dehydrogenases/reductases (SDR) family.</text>
</comment>
<evidence type="ECO:0000256" key="1">
    <source>
        <dbReference type="ARBA" id="ARBA00006484"/>
    </source>
</evidence>
<dbReference type="CTD" id="10170"/>
<evidence type="ECO:0000313" key="5">
    <source>
        <dbReference type="Proteomes" id="UP001318040"/>
    </source>
</evidence>
<organism evidence="5 6">
    <name type="scientific">Petromyzon marinus</name>
    <name type="common">Sea lamprey</name>
    <dbReference type="NCBI Taxonomy" id="7757"/>
    <lineage>
        <taxon>Eukaryota</taxon>
        <taxon>Metazoa</taxon>
        <taxon>Chordata</taxon>
        <taxon>Craniata</taxon>
        <taxon>Vertebrata</taxon>
        <taxon>Cyclostomata</taxon>
        <taxon>Hyperoartia</taxon>
        <taxon>Petromyzontiformes</taxon>
        <taxon>Petromyzontidae</taxon>
        <taxon>Petromyzon</taxon>
    </lineage>
</organism>
<dbReference type="PRINTS" id="PR00080">
    <property type="entry name" value="SDRFAMILY"/>
</dbReference>
<dbReference type="InterPro" id="IPR002347">
    <property type="entry name" value="SDR_fam"/>
</dbReference>
<dbReference type="SUPFAM" id="SSF51735">
    <property type="entry name" value="NAD(P)-binding Rossmann-fold domains"/>
    <property type="match status" value="1"/>
</dbReference>
<sequence length="367" mass="40846">MKSLGNIAARNPSAIKLSRASLAFIRRGRRFRCFRLVSTFLKTAAFPVMYILLLALLPIVAVVVYFRSRERNVIDNTTDKYVFITGCDTGFGKLLAKRLDTRGFHVIAACFTEEGQNAIKAETSQRLKTVSLDVTNNESVKRAAEAVQEIVGDTGLWGLVNNAGVCLPVGPMDWLTIEDFRPCMEVNAMGLVAVTLACLPMLKRGRGRVVNIASVMGRLALGGGSYSLSKFCVEAFSDILRRDVRVFGIKVIIIEPGFFKTNLTDEKKFNKSLRDIWATLPKDTRHQYGEDFIEKVTDANTKNLGKLLDTDISKVPIAVERALTSALPFTRYSVGWDATLFWLPLSYAPTVVIDYLLTREYIKPANV</sequence>
<dbReference type="GO" id="GO:0016491">
    <property type="term" value="F:oxidoreductase activity"/>
    <property type="evidence" value="ECO:0007669"/>
    <property type="project" value="UniProtKB-KW"/>
</dbReference>
<dbReference type="RefSeq" id="XP_032821430.1">
    <property type="nucleotide sequence ID" value="XM_032965539.1"/>
</dbReference>
<dbReference type="KEGG" id="pmrn:116948646"/>
<dbReference type="PANTHER" id="PTHR43313:SF15">
    <property type="entry name" value="DEHYDROGENASE_REDUCTASE SDR FAMILY MEMBER 9"/>
    <property type="match status" value="1"/>
</dbReference>
<evidence type="ECO:0000256" key="2">
    <source>
        <dbReference type="ARBA" id="ARBA00023002"/>
    </source>
</evidence>
<dbReference type="PANTHER" id="PTHR43313">
    <property type="entry name" value="SHORT-CHAIN DEHYDROGENASE/REDUCTASE FAMILY 9C"/>
    <property type="match status" value="1"/>
</dbReference>
<dbReference type="GO" id="GO:0008202">
    <property type="term" value="P:steroid metabolic process"/>
    <property type="evidence" value="ECO:0007669"/>
    <property type="project" value="TreeGrafter"/>
</dbReference>
<keyword evidence="2" id="KW-0560">Oxidoreductase</keyword>
<evidence type="ECO:0000256" key="3">
    <source>
        <dbReference type="RuleBase" id="RU000363"/>
    </source>
</evidence>
<evidence type="ECO:0000313" key="6">
    <source>
        <dbReference type="RefSeq" id="XP_032821430.1"/>
    </source>
</evidence>
<feature type="transmembrane region" description="Helical" evidence="4">
    <location>
        <begin position="44"/>
        <end position="66"/>
    </location>
</feature>